<organism evidence="2 3">
    <name type="scientific">Limosilactobacillus reuteri</name>
    <name type="common">Lactobacillus reuteri</name>
    <dbReference type="NCBI Taxonomy" id="1598"/>
    <lineage>
        <taxon>Bacteria</taxon>
        <taxon>Bacillati</taxon>
        <taxon>Bacillota</taxon>
        <taxon>Bacilli</taxon>
        <taxon>Lactobacillales</taxon>
        <taxon>Lactobacillaceae</taxon>
        <taxon>Limosilactobacillus</taxon>
    </lineage>
</organism>
<evidence type="ECO:0000313" key="2">
    <source>
        <dbReference type="EMBL" id="MRG83192.1"/>
    </source>
</evidence>
<name>A0AB36ABH5_LIMRT</name>
<accession>A0AB36ABH5</accession>
<dbReference type="Pfam" id="PF08867">
    <property type="entry name" value="FRG"/>
    <property type="match status" value="1"/>
</dbReference>
<reference evidence="2 3" key="1">
    <citation type="submission" date="2019-11" db="EMBL/GenBank/DDBJ databases">
        <title>Draft genome sequence of 12 host-associated Lactobacillus reuteri rodent strains.</title>
        <authorList>
            <person name="Zhang S."/>
            <person name="Ozcam M."/>
            <person name="Van Pijkeren J.P."/>
        </authorList>
    </citation>
    <scope>NUCLEOTIDE SEQUENCE [LARGE SCALE GENOMIC DNA]</scope>
    <source>
        <strain evidence="2 3">L1604-1</strain>
    </source>
</reference>
<feature type="domain" description="FRG" evidence="1">
    <location>
        <begin position="24"/>
        <end position="126"/>
    </location>
</feature>
<dbReference type="SMART" id="SM00901">
    <property type="entry name" value="FRG"/>
    <property type="match status" value="1"/>
</dbReference>
<protein>
    <submittedName>
        <fullName evidence="2">FRG domain-containing protein</fullName>
    </submittedName>
</protein>
<comment type="caution">
    <text evidence="2">The sequence shown here is derived from an EMBL/GenBank/DDBJ whole genome shotgun (WGS) entry which is preliminary data.</text>
</comment>
<proteinExistence type="predicted"/>
<dbReference type="AlphaFoldDB" id="A0AB36ABH5"/>
<dbReference type="InterPro" id="IPR014966">
    <property type="entry name" value="FRG-dom"/>
</dbReference>
<dbReference type="Proteomes" id="UP000441557">
    <property type="component" value="Unassembled WGS sequence"/>
</dbReference>
<evidence type="ECO:0000259" key="1">
    <source>
        <dbReference type="SMART" id="SM00901"/>
    </source>
</evidence>
<dbReference type="RefSeq" id="WP_153705994.1">
    <property type="nucleotide sequence ID" value="NZ_WJMZ01000002.1"/>
</dbReference>
<dbReference type="EMBL" id="WJMZ01000002">
    <property type="protein sequence ID" value="MRG83192.1"/>
    <property type="molecule type" value="Genomic_DNA"/>
</dbReference>
<gene>
    <name evidence="2" type="ORF">GIX80_02110</name>
</gene>
<evidence type="ECO:0000313" key="3">
    <source>
        <dbReference type="Proteomes" id="UP000441557"/>
    </source>
</evidence>
<sequence length="451" mass="52184">MNSNNKAITSVSEFITEIERHYSDGKEYFFRGESKDYVTIIPNLYREPTWLIKDSTDYYKRLSIELGLKNTDSISVIDQMATLQHYGAKSRLLDITSNALIALFFAVENTAEEKNGIVRVFNGKVFFDSGHTIAAKTAANFMDISLIKNFYKYCHDFLNSQEFLKNIREAIIQCSTYGNGLKWSNDLNNVEPYPINNSANVIAELRHMTTSEMMKKMPSFDLIDFMEKLNQITKTRERLNKPLAIFFDMHLPQIYLSTFSNDRIKRQQGAFITPPILGGGDRDNPEEVNTLYKAKVKKNFSELKSEYENLHVKNKLPEHLINGKLSSDNAIRSETKSSDNEKDEKLSEVYQYVKQLNYELSNQFDDEIKELRNKFLQLLYDMNYSGYQQALTYSIKKLEKNTIAIDGKSKRKIKQTLNILGINEGTVYPDLEHISDSLIENLYSWDNGIKF</sequence>